<dbReference type="EMBL" id="CAJHJT010000034">
    <property type="protein sequence ID" value="CAD7003147.1"/>
    <property type="molecule type" value="Genomic_DNA"/>
</dbReference>
<comment type="caution">
    <text evidence="1">The sequence shown here is derived from an EMBL/GenBank/DDBJ whole genome shotgun (WGS) entry which is preliminary data.</text>
</comment>
<dbReference type="AlphaFoldDB" id="A0A811UZT9"/>
<accession>A0A811UZT9</accession>
<reference evidence="1" key="1">
    <citation type="submission" date="2020-11" db="EMBL/GenBank/DDBJ databases">
        <authorList>
            <person name="Whitehead M."/>
        </authorList>
    </citation>
    <scope>NUCLEOTIDE SEQUENCE</scope>
    <source>
        <strain evidence="1">EGII</strain>
    </source>
</reference>
<evidence type="ECO:0000313" key="2">
    <source>
        <dbReference type="Proteomes" id="UP000606786"/>
    </source>
</evidence>
<proteinExistence type="predicted"/>
<protein>
    <submittedName>
        <fullName evidence="1">(Mediterranean fruit fly) hypothetical protein</fullName>
    </submittedName>
</protein>
<dbReference type="Proteomes" id="UP000606786">
    <property type="component" value="Unassembled WGS sequence"/>
</dbReference>
<name>A0A811UZT9_CERCA</name>
<sequence length="113" mass="12987">MQNNSNSSRQGKEKRFSIHDAFEEETDEAIRVYGSTVISTPMRAKQRSTDDVSIRIQDPKHNIVKYTKQQGGKNAITFIIIPRNVFAQSKWPRSFCGHPVSSLTFKSLQMQRK</sequence>
<evidence type="ECO:0000313" key="1">
    <source>
        <dbReference type="EMBL" id="CAD7003147.1"/>
    </source>
</evidence>
<dbReference type="OrthoDB" id="10048380at2759"/>
<gene>
    <name evidence="1" type="ORF">CCAP1982_LOCUS11608</name>
</gene>
<organism evidence="1 2">
    <name type="scientific">Ceratitis capitata</name>
    <name type="common">Mediterranean fruit fly</name>
    <name type="synonym">Tephritis capitata</name>
    <dbReference type="NCBI Taxonomy" id="7213"/>
    <lineage>
        <taxon>Eukaryota</taxon>
        <taxon>Metazoa</taxon>
        <taxon>Ecdysozoa</taxon>
        <taxon>Arthropoda</taxon>
        <taxon>Hexapoda</taxon>
        <taxon>Insecta</taxon>
        <taxon>Pterygota</taxon>
        <taxon>Neoptera</taxon>
        <taxon>Endopterygota</taxon>
        <taxon>Diptera</taxon>
        <taxon>Brachycera</taxon>
        <taxon>Muscomorpha</taxon>
        <taxon>Tephritoidea</taxon>
        <taxon>Tephritidae</taxon>
        <taxon>Ceratitis</taxon>
        <taxon>Ceratitis</taxon>
    </lineage>
</organism>
<keyword evidence="2" id="KW-1185">Reference proteome</keyword>